<keyword evidence="3" id="KW-1185">Reference proteome</keyword>
<dbReference type="NCBIfam" id="TIGR04183">
    <property type="entry name" value="Por_Secre_tail"/>
    <property type="match status" value="1"/>
</dbReference>
<dbReference type="STRING" id="1349421.OI18_21355"/>
<dbReference type="Proteomes" id="UP000031408">
    <property type="component" value="Unassembled WGS sequence"/>
</dbReference>
<keyword evidence="1" id="KW-0732">Signal</keyword>
<comment type="caution">
    <text evidence="2">The sequence shown here is derived from an EMBL/GenBank/DDBJ whole genome shotgun (WGS) entry which is preliminary data.</text>
</comment>
<protein>
    <recommendedName>
        <fullName evidence="4">Secretion system C-terminal sorting domain-containing protein</fullName>
    </recommendedName>
</protein>
<feature type="chain" id="PRO_5002147446" description="Secretion system C-terminal sorting domain-containing protein" evidence="1">
    <location>
        <begin position="40"/>
        <end position="1692"/>
    </location>
</feature>
<gene>
    <name evidence="2" type="ORF">OI18_21355</name>
</gene>
<name>A0A0C1IQF7_9BACT</name>
<evidence type="ECO:0000313" key="3">
    <source>
        <dbReference type="Proteomes" id="UP000031408"/>
    </source>
</evidence>
<evidence type="ECO:0000313" key="2">
    <source>
        <dbReference type="EMBL" id="KIC92709.1"/>
    </source>
</evidence>
<evidence type="ECO:0008006" key="4">
    <source>
        <dbReference type="Google" id="ProtNLM"/>
    </source>
</evidence>
<reference evidence="2 3" key="1">
    <citation type="submission" date="2014-11" db="EMBL/GenBank/DDBJ databases">
        <title>Genome sequence of Flavihumibacter solisilvae 3-3.</title>
        <authorList>
            <person name="Zhou G."/>
            <person name="Li M."/>
            <person name="Wang G."/>
        </authorList>
    </citation>
    <scope>NUCLEOTIDE SEQUENCE [LARGE SCALE GENOMIC DNA]</scope>
    <source>
        <strain evidence="2 3">3-3</strain>
    </source>
</reference>
<proteinExistence type="predicted"/>
<sequence length="1692" mass="172586">MQNQLYHRKKLLVKQIFTRLTLALTVTLLATLTCYSQTATITTDLADYPPGSTVQISGSGWFPGETVRLQVTHYMGFGDNTRQHHQPYSTVADADGNVHSTWYIPADEDEIGATLLLTADGISSGLHAEVIFTDAINFDNESLTAQLNTTSFGSPVTADFAYTFKVTGAGNSSIAYAIICTGLPSGVTYTPLTINFTGNGTYTVPIKFSTGAATTGSQITIYASAGSINSVAKTSTLIIGKATPVVTAIGGTSAYNGSPQTGSGSATGISSESLSPVQLMYNGTGSTTYGPVTTAPTNAGTYTVTASFAGNTNYFGATSNAIALTISKAAANIVINPYSNIYDGNAHTASGTASGVGGVDLSSGLSFTTSYSNVPGGTTAWSFNGGTNYNNATGTTDVTISKADANVVITPYTGVYNGNAHTASGTATGVGSADLSSGLSFETSYTNAPGGATNWTFDGGTNYNNQTGATSVTINKATANISIAPYTGVYDGNAHTASGSATGVGGVDLSSGLSFASSYTNVPGGSTNWSFDGGTNYNNESGTSNVTINKATANISITPYTGVYDGNAHTASGSATGVGGVDLSNGLSFATSYTNVPGGSTNWSFDGGTNYNNESGTSNVAINKATANISITPYTGIYDGNAHTASGSATGVGGVDLSSGLSFATSYTNVPGGSTNWSFDGGTNYNNESGTSDITINKATANISITPYTGIYDGNAHTASGSATGVGGVDLSSGLSFATSYTNVPGGSTNWSFDGGTNYNNESGTSDITINKATANISITPYIGIYDGNAHTASGSATGVGGIDLSSGLSFASSYTNVPGGSTNWSFDGGTNYNNESGTSNVTINKATANISITPYTGVYDGNAHTASGSATGVGGVDLSSGLSFATSYTNVPGGSTNWSFDGGTNYNNESGTSDITINKATANISITPYTGVYDGNAHTASGSATGVGGVDLSSGLSFATSYTNVPGGSTNWSFDGGTNYNNESGTSDITINKATANISITPYTGIYDGNAHTASGSATGVGGVDLSSGLSFATSYTNVPGGSTNWSFDGGANYNNESGTSNVTINKATANITITPYTGVYDGNAHTASGSATGVGGVDLSSGLSFATSYTNVPGGSTNWSFDGGTNYNNENGSTTVTINKATAIITITPYSGTYNGLAHTAYGTATGVGGADLSSDLSFATSYTNVPGGSTNWSFDGGTNYNNENGSTTVTINKATLNIIAYNKTRQYSDLDPEMTGYYTGAQNNETFTMNYSCPATATSAPGNYTITPGVTGSTLSNYNVVKTNGTLIITKEDACADYTGTLFANTSSPTGGTATVRLSLVLTEDTDGNSGDVRNATITFTVGGDFTAGTYTASLDPSSTSTRAVFYKDIPVALSSSQLSKVGDVSWKIGGYFTGENCNDNLTEVTVSAPTSDFITGGGYVISDDNAYGKYKGDPGRKTNFGFSVKWNKSFTNIQSGGINSIIRKGNHIYKIKGNKVTSLTITPASGTTPATATFTCNAVLSDIVNDVVIATEGNCTAIIEVTDVCEPGSGARTSSDQIAITVKDKNGVVIYSNNWDAGTRKTIKQELSGGNIQIHSNGKTTTAPVCKTITTMAAVQSAAVPSQQTELPFNVRIGPNPSPLGQDFTLYIQGSSTEKIKVWVVDMTGKPVYQASGTVGNNFRFGSNFTSGVYVVQVSDGSQVRTLKVVKQ</sequence>
<evidence type="ECO:0000256" key="1">
    <source>
        <dbReference type="SAM" id="SignalP"/>
    </source>
</evidence>
<organism evidence="2 3">
    <name type="scientific">Flavihumibacter solisilvae</name>
    <dbReference type="NCBI Taxonomy" id="1349421"/>
    <lineage>
        <taxon>Bacteria</taxon>
        <taxon>Pseudomonadati</taxon>
        <taxon>Bacteroidota</taxon>
        <taxon>Chitinophagia</taxon>
        <taxon>Chitinophagales</taxon>
        <taxon>Chitinophagaceae</taxon>
        <taxon>Flavihumibacter</taxon>
    </lineage>
</organism>
<feature type="signal peptide" evidence="1">
    <location>
        <begin position="1"/>
        <end position="39"/>
    </location>
</feature>
<dbReference type="InterPro" id="IPR026444">
    <property type="entry name" value="Secre_tail"/>
</dbReference>
<dbReference type="EMBL" id="JSVC01000031">
    <property type="protein sequence ID" value="KIC92709.1"/>
    <property type="molecule type" value="Genomic_DNA"/>
</dbReference>
<accession>A0A0C1IQF7</accession>